<keyword evidence="6" id="KW-0687">Ribonucleoprotein</keyword>
<dbReference type="GO" id="GO:1990904">
    <property type="term" value="C:ribonucleoprotein complex"/>
    <property type="evidence" value="ECO:0007669"/>
    <property type="project" value="UniProtKB-KW"/>
</dbReference>
<accession>A0AAN9UYQ6</accession>
<gene>
    <name evidence="9" type="ORF">SLS62_006370</name>
</gene>
<dbReference type="GO" id="GO:0032543">
    <property type="term" value="P:mitochondrial translation"/>
    <property type="evidence" value="ECO:0007669"/>
    <property type="project" value="InterPro"/>
</dbReference>
<evidence type="ECO:0000256" key="7">
    <source>
        <dbReference type="ARBA" id="ARBA00035192"/>
    </source>
</evidence>
<dbReference type="Proteomes" id="UP001320420">
    <property type="component" value="Unassembled WGS sequence"/>
</dbReference>
<evidence type="ECO:0000256" key="8">
    <source>
        <dbReference type="SAM" id="MobiDB-lite"/>
    </source>
</evidence>
<feature type="compositionally biased region" description="Low complexity" evidence="8">
    <location>
        <begin position="31"/>
        <end position="46"/>
    </location>
</feature>
<comment type="similarity">
    <text evidence="2">Belongs to the mitochondrion-specific ribosomal protein mL40 family.</text>
</comment>
<evidence type="ECO:0000256" key="4">
    <source>
        <dbReference type="ARBA" id="ARBA00022980"/>
    </source>
</evidence>
<dbReference type="GO" id="GO:0005739">
    <property type="term" value="C:mitochondrion"/>
    <property type="evidence" value="ECO:0007669"/>
    <property type="project" value="UniProtKB-SubCell"/>
</dbReference>
<keyword evidence="5" id="KW-0496">Mitochondrion</keyword>
<evidence type="ECO:0000256" key="6">
    <source>
        <dbReference type="ARBA" id="ARBA00023274"/>
    </source>
</evidence>
<dbReference type="EMBL" id="JAKJXP020000046">
    <property type="protein sequence ID" value="KAK7751709.1"/>
    <property type="molecule type" value="Genomic_DNA"/>
</dbReference>
<keyword evidence="10" id="KW-1185">Reference proteome</keyword>
<comment type="subcellular location">
    <subcellularLocation>
        <location evidence="1">Mitochondrion</location>
    </subcellularLocation>
</comment>
<dbReference type="GO" id="GO:0003735">
    <property type="term" value="F:structural constituent of ribosome"/>
    <property type="evidence" value="ECO:0007669"/>
    <property type="project" value="InterPro"/>
</dbReference>
<protein>
    <recommendedName>
        <fullName evidence="7">Large ribosomal subunit protein mL40</fullName>
    </recommendedName>
</protein>
<organism evidence="9 10">
    <name type="scientific">Diatrype stigma</name>
    <dbReference type="NCBI Taxonomy" id="117547"/>
    <lineage>
        <taxon>Eukaryota</taxon>
        <taxon>Fungi</taxon>
        <taxon>Dikarya</taxon>
        <taxon>Ascomycota</taxon>
        <taxon>Pezizomycotina</taxon>
        <taxon>Sordariomycetes</taxon>
        <taxon>Xylariomycetidae</taxon>
        <taxon>Xylariales</taxon>
        <taxon>Diatrypaceae</taxon>
        <taxon>Diatrype</taxon>
    </lineage>
</organism>
<dbReference type="InterPro" id="IPR042831">
    <property type="entry name" value="Ribosomal_mL40_fung"/>
</dbReference>
<dbReference type="PANTHER" id="PTHR39150">
    <property type="entry name" value="54S RIBOSOMAL PROTEIN L28, MITOCHONDRIAL"/>
    <property type="match status" value="1"/>
</dbReference>
<dbReference type="Gene3D" id="6.10.250.3440">
    <property type="match status" value="1"/>
</dbReference>
<evidence type="ECO:0000256" key="5">
    <source>
        <dbReference type="ARBA" id="ARBA00023128"/>
    </source>
</evidence>
<dbReference type="InterPro" id="IPR019192">
    <property type="entry name" value="Ribosomal_mL40"/>
</dbReference>
<evidence type="ECO:0000256" key="1">
    <source>
        <dbReference type="ARBA" id="ARBA00004173"/>
    </source>
</evidence>
<dbReference type="AlphaFoldDB" id="A0AAN9UYQ6"/>
<dbReference type="PANTHER" id="PTHR39150:SF1">
    <property type="entry name" value="LARGE RIBOSOMAL SUBUNIT PROTEIN ML40"/>
    <property type="match status" value="1"/>
</dbReference>
<keyword evidence="4" id="KW-0689">Ribosomal protein</keyword>
<reference evidence="9 10" key="1">
    <citation type="submission" date="2024-02" db="EMBL/GenBank/DDBJ databases">
        <title>De novo assembly and annotation of 12 fungi associated with fruit tree decline syndrome in Ontario, Canada.</title>
        <authorList>
            <person name="Sulman M."/>
            <person name="Ellouze W."/>
            <person name="Ilyukhin E."/>
        </authorList>
    </citation>
    <scope>NUCLEOTIDE SEQUENCE [LARGE SCALE GENOMIC DNA]</scope>
    <source>
        <strain evidence="9 10">M11/M66-122</strain>
    </source>
</reference>
<dbReference type="GO" id="GO:0005840">
    <property type="term" value="C:ribosome"/>
    <property type="evidence" value="ECO:0007669"/>
    <property type="project" value="UniProtKB-KW"/>
</dbReference>
<dbReference type="Pfam" id="PF09812">
    <property type="entry name" value="MRP-L28"/>
    <property type="match status" value="1"/>
</dbReference>
<evidence type="ECO:0000256" key="3">
    <source>
        <dbReference type="ARBA" id="ARBA00022946"/>
    </source>
</evidence>
<proteinExistence type="inferred from homology"/>
<evidence type="ECO:0000313" key="10">
    <source>
        <dbReference type="Proteomes" id="UP001320420"/>
    </source>
</evidence>
<comment type="caution">
    <text evidence="9">The sequence shown here is derived from an EMBL/GenBank/DDBJ whole genome shotgun (WGS) entry which is preliminary data.</text>
</comment>
<evidence type="ECO:0000256" key="2">
    <source>
        <dbReference type="ARBA" id="ARBA00009360"/>
    </source>
</evidence>
<evidence type="ECO:0000313" key="9">
    <source>
        <dbReference type="EMBL" id="KAK7751709.1"/>
    </source>
</evidence>
<feature type="region of interest" description="Disordered" evidence="8">
    <location>
        <begin position="22"/>
        <end position="85"/>
    </location>
</feature>
<sequence>MAPTTATTTSLQRLFARLSIASPPSPSHVALARTPSTTSLPTPRTAVRTMHTTPPLGARQGGSSGGSSSKRSKKNKGPEPDARIVNLKSSMPRVVPAPLRFARNRYLRHWTIHRAWLLFQRRERERREKELARMYQSMYSACEELRLTSGPGTRDEGYLYRVAMEKKGLYGHRGIPIEYARTQTETPAREPWNHDWKR</sequence>
<name>A0AAN9UYQ6_9PEZI</name>
<keyword evidence="3" id="KW-0809">Transit peptide</keyword>